<feature type="transmembrane region" description="Helical" evidence="1">
    <location>
        <begin position="51"/>
        <end position="73"/>
    </location>
</feature>
<feature type="transmembrane region" description="Helical" evidence="1">
    <location>
        <begin position="149"/>
        <end position="169"/>
    </location>
</feature>
<feature type="transmembrane region" description="Helical" evidence="1">
    <location>
        <begin position="175"/>
        <end position="192"/>
    </location>
</feature>
<keyword evidence="1" id="KW-0472">Membrane</keyword>
<proteinExistence type="predicted"/>
<protein>
    <recommendedName>
        <fullName evidence="4">Tellurium resistance protein</fullName>
    </recommendedName>
</protein>
<accession>A0A533IDL9</accession>
<feature type="transmembrane region" description="Helical" evidence="1">
    <location>
        <begin position="256"/>
        <end position="276"/>
    </location>
</feature>
<evidence type="ECO:0000313" key="3">
    <source>
        <dbReference type="Proteomes" id="UP000315344"/>
    </source>
</evidence>
<evidence type="ECO:0000256" key="1">
    <source>
        <dbReference type="SAM" id="Phobius"/>
    </source>
</evidence>
<reference evidence="2 3" key="1">
    <citation type="journal article" date="2017" name="Nat. Commun.">
        <title>In situ click chemistry generation of cyclooxygenase-2 inhibitors.</title>
        <authorList>
            <person name="Bhardwaj A."/>
            <person name="Kaur J."/>
            <person name="Wuest M."/>
            <person name="Wuest F."/>
        </authorList>
    </citation>
    <scope>NUCLEOTIDE SEQUENCE [LARGE SCALE GENOMIC DNA]</scope>
    <source>
        <strain evidence="2">S2_012_000_R3_94</strain>
    </source>
</reference>
<feature type="transmembrane region" description="Helical" evidence="1">
    <location>
        <begin position="119"/>
        <end position="137"/>
    </location>
</feature>
<dbReference type="InterPro" id="IPR038665">
    <property type="entry name" value="Voltage-dep_anion_channel_sf"/>
</dbReference>
<organism evidence="2 3">
    <name type="scientific">Paracoccus denitrificans</name>
    <dbReference type="NCBI Taxonomy" id="266"/>
    <lineage>
        <taxon>Bacteria</taxon>
        <taxon>Pseudomonadati</taxon>
        <taxon>Pseudomonadota</taxon>
        <taxon>Alphaproteobacteria</taxon>
        <taxon>Rhodobacterales</taxon>
        <taxon>Paracoccaceae</taxon>
        <taxon>Paracoccus</taxon>
    </lineage>
</organism>
<evidence type="ECO:0008006" key="4">
    <source>
        <dbReference type="Google" id="ProtNLM"/>
    </source>
</evidence>
<feature type="transmembrane region" description="Helical" evidence="1">
    <location>
        <begin position="231"/>
        <end position="249"/>
    </location>
</feature>
<gene>
    <name evidence="2" type="ORF">DI616_05180</name>
</gene>
<name>A0A533IDL9_PARDE</name>
<sequence>MRDRPRFALPKPAPAGLWRRTPPMIFAPIAALLALALAWRFGAMRLGLSPALPGFAGGASVALLGFAVLAYLVKCLRRPAVIAEECETLPGRVGLGAMVLAFLLGGGVLAEIAPALGRVMLVAGLGALVWLSAPFLRQIRTEGTWPGPDIQFGPGALLVAAAVAPMLGWDVVGRPLIYPGAALSLLFAAISLRQLRNRRVPRVLLPLLALHLIPVAAYGAASVQLSAGLQQTAYGLTLAGLIVLPVLALRAGTGLFLVAITLPLALSSLFFALLAADMPENRFLALLAATGLVGTTMVCVPLAFWTMRDWARGRLATRSNAAVA</sequence>
<keyword evidence="1" id="KW-0812">Transmembrane</keyword>
<dbReference type="EMBL" id="VAFL01000003">
    <property type="protein sequence ID" value="TKW67708.1"/>
    <property type="molecule type" value="Genomic_DNA"/>
</dbReference>
<feature type="transmembrane region" description="Helical" evidence="1">
    <location>
        <begin position="21"/>
        <end position="39"/>
    </location>
</feature>
<feature type="transmembrane region" description="Helical" evidence="1">
    <location>
        <begin position="93"/>
        <end position="113"/>
    </location>
</feature>
<dbReference type="Proteomes" id="UP000315344">
    <property type="component" value="Unassembled WGS sequence"/>
</dbReference>
<comment type="caution">
    <text evidence="2">The sequence shown here is derived from an EMBL/GenBank/DDBJ whole genome shotgun (WGS) entry which is preliminary data.</text>
</comment>
<dbReference type="Gene3D" id="1.50.10.150">
    <property type="entry name" value="Voltage-dependent anion channel"/>
    <property type="match status" value="1"/>
</dbReference>
<feature type="transmembrane region" description="Helical" evidence="1">
    <location>
        <begin position="204"/>
        <end position="225"/>
    </location>
</feature>
<evidence type="ECO:0000313" key="2">
    <source>
        <dbReference type="EMBL" id="TKW67708.1"/>
    </source>
</evidence>
<dbReference type="AlphaFoldDB" id="A0A533IDL9"/>
<keyword evidence="1" id="KW-1133">Transmembrane helix</keyword>
<feature type="transmembrane region" description="Helical" evidence="1">
    <location>
        <begin position="282"/>
        <end position="305"/>
    </location>
</feature>